<dbReference type="AlphaFoldDB" id="A0A367EEQ8"/>
<dbReference type="GO" id="GO:0055085">
    <property type="term" value="P:transmembrane transport"/>
    <property type="evidence" value="ECO:0007669"/>
    <property type="project" value="UniProtKB-ARBA"/>
</dbReference>
<evidence type="ECO:0000313" key="7">
    <source>
        <dbReference type="EMBL" id="RCG15710.1"/>
    </source>
</evidence>
<organism evidence="7 8">
    <name type="scientific">Streptomyces diacarni</name>
    <dbReference type="NCBI Taxonomy" id="2800381"/>
    <lineage>
        <taxon>Bacteria</taxon>
        <taxon>Bacillati</taxon>
        <taxon>Actinomycetota</taxon>
        <taxon>Actinomycetes</taxon>
        <taxon>Kitasatosporales</taxon>
        <taxon>Streptomycetaceae</taxon>
        <taxon>Streptomyces</taxon>
    </lineage>
</organism>
<dbReference type="InterPro" id="IPR027417">
    <property type="entry name" value="P-loop_NTPase"/>
</dbReference>
<gene>
    <name evidence="7" type="ORF">DTL70_29660</name>
</gene>
<dbReference type="PANTHER" id="PTHR43776">
    <property type="entry name" value="TRANSPORT ATP-BINDING PROTEIN"/>
    <property type="match status" value="1"/>
</dbReference>
<evidence type="ECO:0000256" key="2">
    <source>
        <dbReference type="ARBA" id="ARBA00022448"/>
    </source>
</evidence>
<proteinExistence type="inferred from homology"/>
<dbReference type="SMART" id="SM00382">
    <property type="entry name" value="AAA"/>
    <property type="match status" value="2"/>
</dbReference>
<evidence type="ECO:0000313" key="8">
    <source>
        <dbReference type="Proteomes" id="UP000252914"/>
    </source>
</evidence>
<name>A0A367EEQ8_9ACTN</name>
<dbReference type="PROSITE" id="PS00211">
    <property type="entry name" value="ABC_TRANSPORTER_1"/>
    <property type="match status" value="1"/>
</dbReference>
<dbReference type="InterPro" id="IPR003593">
    <property type="entry name" value="AAA+_ATPase"/>
</dbReference>
<keyword evidence="4 7" id="KW-0067">ATP-binding</keyword>
<keyword evidence="3" id="KW-0547">Nucleotide-binding</keyword>
<comment type="caution">
    <text evidence="7">The sequence shown here is derived from an EMBL/GenBank/DDBJ whole genome shotgun (WGS) entry which is preliminary data.</text>
</comment>
<dbReference type="PROSITE" id="PS50893">
    <property type="entry name" value="ABC_TRANSPORTER_2"/>
    <property type="match status" value="2"/>
</dbReference>
<evidence type="ECO:0000256" key="1">
    <source>
        <dbReference type="ARBA" id="ARBA00005417"/>
    </source>
</evidence>
<accession>A0A367EEQ8</accession>
<dbReference type="GO" id="GO:0016887">
    <property type="term" value="F:ATP hydrolysis activity"/>
    <property type="evidence" value="ECO:0007669"/>
    <property type="project" value="InterPro"/>
</dbReference>
<dbReference type="Gene3D" id="3.40.50.300">
    <property type="entry name" value="P-loop containing nucleotide triphosphate hydrolases"/>
    <property type="match status" value="2"/>
</dbReference>
<feature type="domain" description="ABC transporter" evidence="6">
    <location>
        <begin position="2"/>
        <end position="253"/>
    </location>
</feature>
<evidence type="ECO:0000256" key="3">
    <source>
        <dbReference type="ARBA" id="ARBA00022741"/>
    </source>
</evidence>
<dbReference type="Pfam" id="PF00005">
    <property type="entry name" value="ABC_tran"/>
    <property type="match status" value="2"/>
</dbReference>
<comment type="similarity">
    <text evidence="1">Belongs to the ABC transporter superfamily.</text>
</comment>
<protein>
    <submittedName>
        <fullName evidence="7">ABC transporter ATP-binding protein</fullName>
    </submittedName>
</protein>
<evidence type="ECO:0000256" key="4">
    <source>
        <dbReference type="ARBA" id="ARBA00022840"/>
    </source>
</evidence>
<keyword evidence="2" id="KW-0813">Transport</keyword>
<dbReference type="InterPro" id="IPR050319">
    <property type="entry name" value="ABC_transp_ATP-bind"/>
</dbReference>
<sequence length="483" mass="50395">MLRLRSLSARSRDGATLLDGVSFVLAAGRALAVTGPSGSGKTTLGLAALGFERPGIALGGRVLLGGAELVGASAAQRRAARAGLVAHLPQDPASVLDPVRRIGSTLRELARYAGSGSARGRLRRSAREAGVHEALRAAAIPEGARMLRRFPHQLSGGQQQRAALATALITRPRLLVLDEPTSGLDQDTATALTERLRGIKEGGTALLLLTHDLRLVDELADTTAVLERGRIVTPADALAPAPPSGRRRGRAGSARASEGVSAQEVTVRAGRHRAAPVLEGVSMAFPPGSRTALVGPSGSGKTTFGRALAGLAPASSGRIVVDGRVLPADLPGRDTQQRRIVQYVHQDSRASFDEFRPVSGQLADTGRFLRGLPRAEAEAEARVLARGLGLEDELLSRRPAALSGGQLQRSALIRGLLARPRLLVCDEVTSALDSEAARLVLAALDEVSRAGGAVLLITHDTGIAREWAETVLHVDSGRLLTSG</sequence>
<reference evidence="7 8" key="1">
    <citation type="submission" date="2018-06" db="EMBL/GenBank/DDBJ databases">
        <title>Streptomyces reniochalinae sp. nov. and Streptomyces diacarnus sp. nov. from marine sponges.</title>
        <authorList>
            <person name="Li L."/>
        </authorList>
    </citation>
    <scope>NUCLEOTIDE SEQUENCE [LARGE SCALE GENOMIC DNA]</scope>
    <source>
        <strain evidence="7 8">LHW51701</strain>
    </source>
</reference>
<dbReference type="SUPFAM" id="SSF52540">
    <property type="entry name" value="P-loop containing nucleoside triphosphate hydrolases"/>
    <property type="match status" value="2"/>
</dbReference>
<feature type="region of interest" description="Disordered" evidence="5">
    <location>
        <begin position="236"/>
        <end position="263"/>
    </location>
</feature>
<dbReference type="InterPro" id="IPR017871">
    <property type="entry name" value="ABC_transporter-like_CS"/>
</dbReference>
<dbReference type="GO" id="GO:0005524">
    <property type="term" value="F:ATP binding"/>
    <property type="evidence" value="ECO:0007669"/>
    <property type="project" value="UniProtKB-KW"/>
</dbReference>
<dbReference type="PANTHER" id="PTHR43776:SF7">
    <property type="entry name" value="D,D-DIPEPTIDE TRANSPORT ATP-BINDING PROTEIN DDPF-RELATED"/>
    <property type="match status" value="1"/>
</dbReference>
<evidence type="ECO:0000259" key="6">
    <source>
        <dbReference type="PROSITE" id="PS50893"/>
    </source>
</evidence>
<feature type="domain" description="ABC transporter" evidence="6">
    <location>
        <begin position="260"/>
        <end position="483"/>
    </location>
</feature>
<keyword evidence="8" id="KW-1185">Reference proteome</keyword>
<evidence type="ECO:0000256" key="5">
    <source>
        <dbReference type="SAM" id="MobiDB-lite"/>
    </source>
</evidence>
<dbReference type="EMBL" id="QOIN01000066">
    <property type="protein sequence ID" value="RCG15710.1"/>
    <property type="molecule type" value="Genomic_DNA"/>
</dbReference>
<dbReference type="Proteomes" id="UP000252914">
    <property type="component" value="Unassembled WGS sequence"/>
</dbReference>
<dbReference type="InterPro" id="IPR003439">
    <property type="entry name" value="ABC_transporter-like_ATP-bd"/>
</dbReference>